<comment type="caution">
    <text evidence="2">The sequence shown here is derived from an EMBL/GenBank/DDBJ whole genome shotgun (WGS) entry which is preliminary data.</text>
</comment>
<gene>
    <name evidence="2" type="ORF">NO357_01655</name>
</gene>
<reference evidence="2" key="2">
    <citation type="submission" date="2023-02" db="EMBL/GenBank/DDBJ databases">
        <title>'Rhodoalgimonas zhirmunskyi' gen. nov., isolated from a red alga.</title>
        <authorList>
            <person name="Nedashkovskaya O.I."/>
            <person name="Otstavnykh N.Y."/>
            <person name="Bystritskaya E.P."/>
            <person name="Balabanova L.A."/>
            <person name="Isaeva M.P."/>
        </authorList>
    </citation>
    <scope>NUCLEOTIDE SEQUENCE</scope>
    <source>
        <strain evidence="2">KCTC 52189</strain>
    </source>
</reference>
<reference evidence="2" key="1">
    <citation type="submission" date="2022-07" db="EMBL/GenBank/DDBJ databases">
        <authorList>
            <person name="Otstavnykh N."/>
            <person name="Isaeva M."/>
            <person name="Bystritskaya E."/>
        </authorList>
    </citation>
    <scope>NUCLEOTIDE SEQUENCE</scope>
    <source>
        <strain evidence="2">KCTC 52189</strain>
    </source>
</reference>
<keyword evidence="3" id="KW-1185">Reference proteome</keyword>
<evidence type="ECO:0000313" key="3">
    <source>
        <dbReference type="Proteomes" id="UP001226762"/>
    </source>
</evidence>
<proteinExistence type="predicted"/>
<feature type="region of interest" description="Disordered" evidence="1">
    <location>
        <begin position="168"/>
        <end position="239"/>
    </location>
</feature>
<dbReference type="Pfam" id="PF07310">
    <property type="entry name" value="PAS_5"/>
    <property type="match status" value="1"/>
</dbReference>
<dbReference type="EMBL" id="JANHAX010000001">
    <property type="protein sequence ID" value="MDQ2088606.1"/>
    <property type="molecule type" value="Genomic_DNA"/>
</dbReference>
<evidence type="ECO:0000313" key="2">
    <source>
        <dbReference type="EMBL" id="MDQ2088606.1"/>
    </source>
</evidence>
<evidence type="ECO:0000256" key="1">
    <source>
        <dbReference type="SAM" id="MobiDB-lite"/>
    </source>
</evidence>
<sequence length="239" mass="26583">MSSYRGELGFRALSQVEAYWDGLRQDRRVPQRSDIDPRGIENALEYAFILERIAPGLARLRIAGMHLSDLMGLEVRGMPVSSFIPPAGRQAFSNTLEEVTQRPAVARISLSAEAGIGKPPLEGRMLLLPLMSDFGDISRVLGCFETRGQIGRAPRRFNVIHTELRPLEGAKASRDAPPAPRSSDAAREKARQSVRDNPGFRESQAGFTPRRKPQAETPGPRKIDKSRRPVYLRLVKSDD</sequence>
<dbReference type="InterPro" id="IPR009922">
    <property type="entry name" value="DUF1457"/>
</dbReference>
<accession>A0AAE3W8K0</accession>
<dbReference type="AlphaFoldDB" id="A0AAE3W8K0"/>
<organism evidence="2 3">
    <name type="scientific">Marimonas arenosa</name>
    <dbReference type="NCBI Taxonomy" id="1795305"/>
    <lineage>
        <taxon>Bacteria</taxon>
        <taxon>Pseudomonadati</taxon>
        <taxon>Pseudomonadota</taxon>
        <taxon>Alphaproteobacteria</taxon>
        <taxon>Rhodobacterales</taxon>
        <taxon>Paracoccaceae</taxon>
        <taxon>Marimonas</taxon>
    </lineage>
</organism>
<feature type="compositionally biased region" description="Basic and acidic residues" evidence="1">
    <location>
        <begin position="184"/>
        <end position="194"/>
    </location>
</feature>
<protein>
    <submittedName>
        <fullName evidence="2">PAS domain-containing protein</fullName>
    </submittedName>
</protein>
<dbReference type="RefSeq" id="WP_306733870.1">
    <property type="nucleotide sequence ID" value="NZ_JANHAX010000001.1"/>
</dbReference>
<dbReference type="Proteomes" id="UP001226762">
    <property type="component" value="Unassembled WGS sequence"/>
</dbReference>
<name>A0AAE3W8K0_9RHOB</name>